<feature type="compositionally biased region" description="Low complexity" evidence="1">
    <location>
        <begin position="269"/>
        <end position="279"/>
    </location>
</feature>
<gene>
    <name evidence="2" type="ORF">VNI00_010523</name>
</gene>
<proteinExistence type="predicted"/>
<feature type="compositionally biased region" description="Low complexity" evidence="1">
    <location>
        <begin position="85"/>
        <end position="98"/>
    </location>
</feature>
<feature type="compositionally biased region" description="Pro residues" evidence="1">
    <location>
        <begin position="239"/>
        <end position="249"/>
    </location>
</feature>
<protein>
    <submittedName>
        <fullName evidence="2">Uncharacterized protein</fullName>
    </submittedName>
</protein>
<dbReference type="PANTHER" id="PTHR28031:SF1">
    <property type="entry name" value="PROLINE-RICH PROTEIN HUA1"/>
    <property type="match status" value="1"/>
</dbReference>
<feature type="compositionally biased region" description="Polar residues" evidence="1">
    <location>
        <begin position="190"/>
        <end position="212"/>
    </location>
</feature>
<keyword evidence="3" id="KW-1185">Reference proteome</keyword>
<sequence>MSSHNPFRTGRSPAPSPSSTPQPESAGPSVPPKDGFGSSISPSQAAGSSGSAMNGTSQSTGALNGKAPSSSASTSTPTMTGNAESSNNSGGPSSSGPSTDASRRTDPMGITEDEPPAYTPGPDVYHGESTVEYGPARPFQQAPRPARPPQHHLTPQPTGWSAVQNHVVRPAQPPSLLQQITGTLVDRLNGLSTGGNSYNNTSYPNGPHTHNTGPWPGNSYPNQGPRPNPPPIQTHQTGPQPPPLPPRQHPPSSATSEFARDFYAAGAGPQSSSQDTAAPSPSPASYAPPPHPPPGQQYAPPSHPPPSSQHAPPPGPPPGTGSSSARPPENDGKPTTKPTPGHPLLRDGKLLVYPSGFTCEKCHNIGYKHADPSHPCKKCWHKYSKPYTGAITYSDFTSNAGAGSGKTFQKPLPVLRPPQHSHSQAIHNNHNHNSNNNNGGWSGYPGANAHYNRPVAPPLPPRPGFAPMGYGPAPPGAATLVRPGDPRIGGRLCWRCGGDGLVNVFLWEEQCPACGGTGRVFP</sequence>
<feature type="compositionally biased region" description="Low complexity" evidence="1">
    <location>
        <begin position="67"/>
        <end position="78"/>
    </location>
</feature>
<evidence type="ECO:0000256" key="1">
    <source>
        <dbReference type="SAM" id="MobiDB-lite"/>
    </source>
</evidence>
<feature type="region of interest" description="Disordered" evidence="1">
    <location>
        <begin position="1"/>
        <end position="162"/>
    </location>
</feature>
<dbReference type="PANTHER" id="PTHR28031">
    <property type="entry name" value="PROLINE-RICH PROTEIN HUA1"/>
    <property type="match status" value="1"/>
</dbReference>
<comment type="caution">
    <text evidence="2">The sequence shown here is derived from an EMBL/GenBank/DDBJ whole genome shotgun (WGS) entry which is preliminary data.</text>
</comment>
<organism evidence="2 3">
    <name type="scientific">Paramarasmius palmivorus</name>
    <dbReference type="NCBI Taxonomy" id="297713"/>
    <lineage>
        <taxon>Eukaryota</taxon>
        <taxon>Fungi</taxon>
        <taxon>Dikarya</taxon>
        <taxon>Basidiomycota</taxon>
        <taxon>Agaricomycotina</taxon>
        <taxon>Agaricomycetes</taxon>
        <taxon>Agaricomycetidae</taxon>
        <taxon>Agaricales</taxon>
        <taxon>Marasmiineae</taxon>
        <taxon>Marasmiaceae</taxon>
        <taxon>Paramarasmius</taxon>
    </lineage>
</organism>
<dbReference type="InterPro" id="IPR038910">
    <property type="entry name" value="Hua1-like"/>
</dbReference>
<accession>A0AAW0CJF7</accession>
<dbReference type="PRINTS" id="PR01217">
    <property type="entry name" value="PRICHEXTENSN"/>
</dbReference>
<dbReference type="Proteomes" id="UP001383192">
    <property type="component" value="Unassembled WGS sequence"/>
</dbReference>
<feature type="compositionally biased region" description="Low complexity" evidence="1">
    <location>
        <begin position="135"/>
        <end position="144"/>
    </location>
</feature>
<feature type="compositionally biased region" description="Polar residues" evidence="1">
    <location>
        <begin position="153"/>
        <end position="162"/>
    </location>
</feature>
<feature type="compositionally biased region" description="Pro residues" evidence="1">
    <location>
        <begin position="280"/>
        <end position="319"/>
    </location>
</feature>
<dbReference type="GO" id="GO:0005737">
    <property type="term" value="C:cytoplasm"/>
    <property type="evidence" value="ECO:0007669"/>
    <property type="project" value="TreeGrafter"/>
</dbReference>
<dbReference type="EMBL" id="JAYKXP010000042">
    <property type="protein sequence ID" value="KAK7038889.1"/>
    <property type="molecule type" value="Genomic_DNA"/>
</dbReference>
<dbReference type="AlphaFoldDB" id="A0AAW0CJF7"/>
<reference evidence="2 3" key="1">
    <citation type="submission" date="2024-01" db="EMBL/GenBank/DDBJ databases">
        <title>A draft genome for a cacao thread blight-causing isolate of Paramarasmius palmivorus.</title>
        <authorList>
            <person name="Baruah I.K."/>
            <person name="Bukari Y."/>
            <person name="Amoako-Attah I."/>
            <person name="Meinhardt L.W."/>
            <person name="Bailey B.A."/>
            <person name="Cohen S.P."/>
        </authorList>
    </citation>
    <scope>NUCLEOTIDE SEQUENCE [LARGE SCALE GENOMIC DNA]</scope>
    <source>
        <strain evidence="2 3">GH-12</strain>
    </source>
</reference>
<evidence type="ECO:0000313" key="3">
    <source>
        <dbReference type="Proteomes" id="UP001383192"/>
    </source>
</evidence>
<feature type="region of interest" description="Disordered" evidence="1">
    <location>
        <begin position="187"/>
        <end position="347"/>
    </location>
</feature>
<evidence type="ECO:0000313" key="2">
    <source>
        <dbReference type="EMBL" id="KAK7038889.1"/>
    </source>
</evidence>
<name>A0AAW0CJF7_9AGAR</name>
<feature type="compositionally biased region" description="Low complexity" evidence="1">
    <location>
        <begin position="37"/>
        <end position="57"/>
    </location>
</feature>